<dbReference type="InterPro" id="IPR036728">
    <property type="entry name" value="PBP_GOBP_sf"/>
</dbReference>
<sequence length="353" mass="39602">MLKKACMGKNQVTEDQVGGIEKGKFIEDRNVMCYIACIYQMSQVVKNNKLNYEASMKQVDIMYPPELKDSVKKSILNCKHIETVKEIEEDKALSKEELHDISSSLIADFHECTKEFEISADDIKAAKAEKNIDKLDPCFIGCAFKRSGVVNEKGLFDKEKVLSFVNENLKNEDDKKMLSEIVEDCSKVNDEPVTDGENGCERSKLVLLCMMKHKDDASASDELKSIIQSKLVSSGLECIKDHPLSLSDIRAFKEKRIPNNEDAKCFTACLFKKIGIMDDMGKLNPANAREHAKQVFKGSEQHMKNADEIVTACSKVNDQMTSDGNKGCERAKLAFNCLTKNAAKYGFDFDVDV</sequence>
<dbReference type="AlphaFoldDB" id="A0A9N9WE16"/>
<dbReference type="CDD" id="cd23992">
    <property type="entry name" value="PBP_GOBP"/>
    <property type="match status" value="3"/>
</dbReference>
<proteinExistence type="predicted"/>
<dbReference type="GO" id="GO:0042048">
    <property type="term" value="P:olfactory behavior"/>
    <property type="evidence" value="ECO:0007669"/>
    <property type="project" value="TreeGrafter"/>
</dbReference>
<dbReference type="InterPro" id="IPR006170">
    <property type="entry name" value="PBP/GOBP"/>
</dbReference>
<dbReference type="PANTHER" id="PTHR21364:SF1">
    <property type="entry name" value="GENERAL ODORANT-BINDING PROTEIN LUSH"/>
    <property type="match status" value="1"/>
</dbReference>
<dbReference type="GO" id="GO:0005576">
    <property type="term" value="C:extracellular region"/>
    <property type="evidence" value="ECO:0007669"/>
    <property type="project" value="TreeGrafter"/>
</dbReference>
<accession>A0A9N9WE16</accession>
<keyword evidence="2" id="KW-1185">Reference proteome</keyword>
<dbReference type="GO" id="GO:0007608">
    <property type="term" value="P:sensory perception of smell"/>
    <property type="evidence" value="ECO:0007669"/>
    <property type="project" value="TreeGrafter"/>
</dbReference>
<evidence type="ECO:0000313" key="2">
    <source>
        <dbReference type="Proteomes" id="UP001153714"/>
    </source>
</evidence>
<reference evidence="1" key="1">
    <citation type="submission" date="2021-12" db="EMBL/GenBank/DDBJ databases">
        <authorList>
            <person name="King R."/>
        </authorList>
    </citation>
    <scope>NUCLEOTIDE SEQUENCE</scope>
</reference>
<dbReference type="OrthoDB" id="8014875at2759"/>
<protein>
    <submittedName>
        <fullName evidence="1">Uncharacterized protein</fullName>
    </submittedName>
</protein>
<dbReference type="GO" id="GO:0005549">
    <property type="term" value="F:odorant binding"/>
    <property type="evidence" value="ECO:0007669"/>
    <property type="project" value="InterPro"/>
</dbReference>
<dbReference type="GO" id="GO:0035275">
    <property type="term" value="F:dibutyl phthalate binding"/>
    <property type="evidence" value="ECO:0007669"/>
    <property type="project" value="TreeGrafter"/>
</dbReference>
<dbReference type="Gene3D" id="1.10.238.20">
    <property type="entry name" value="Pheromone/general odorant binding protein domain"/>
    <property type="match status" value="3"/>
</dbReference>
<dbReference type="PANTHER" id="PTHR21364">
    <property type="entry name" value="GENERAL ODORANT-BINDING PROTEIN 19A"/>
    <property type="match status" value="1"/>
</dbReference>
<dbReference type="Pfam" id="PF01395">
    <property type="entry name" value="PBP_GOBP"/>
    <property type="match status" value="3"/>
</dbReference>
<dbReference type="EMBL" id="OU893350">
    <property type="protein sequence ID" value="CAG9788064.1"/>
    <property type="molecule type" value="Genomic_DNA"/>
</dbReference>
<name>A0A9N9WE16_9NEOP</name>
<reference evidence="1" key="2">
    <citation type="submission" date="2022-10" db="EMBL/GenBank/DDBJ databases">
        <authorList>
            <consortium name="ENA_rothamsted_submissions"/>
            <consortium name="culmorum"/>
            <person name="King R."/>
        </authorList>
    </citation>
    <scope>NUCLEOTIDE SEQUENCE</scope>
</reference>
<dbReference type="Proteomes" id="UP001153714">
    <property type="component" value="Chromosome 19"/>
</dbReference>
<dbReference type="SMART" id="SM00708">
    <property type="entry name" value="PhBP"/>
    <property type="match status" value="3"/>
</dbReference>
<organism evidence="1 2">
    <name type="scientific">Diatraea saccharalis</name>
    <name type="common">sugarcane borer</name>
    <dbReference type="NCBI Taxonomy" id="40085"/>
    <lineage>
        <taxon>Eukaryota</taxon>
        <taxon>Metazoa</taxon>
        <taxon>Ecdysozoa</taxon>
        <taxon>Arthropoda</taxon>
        <taxon>Hexapoda</taxon>
        <taxon>Insecta</taxon>
        <taxon>Pterygota</taxon>
        <taxon>Neoptera</taxon>
        <taxon>Endopterygota</taxon>
        <taxon>Lepidoptera</taxon>
        <taxon>Glossata</taxon>
        <taxon>Ditrysia</taxon>
        <taxon>Pyraloidea</taxon>
        <taxon>Crambidae</taxon>
        <taxon>Crambinae</taxon>
        <taxon>Diatraea</taxon>
    </lineage>
</organism>
<dbReference type="SUPFAM" id="SSF47565">
    <property type="entry name" value="Insect pheromone/odorant-binding proteins"/>
    <property type="match status" value="3"/>
</dbReference>
<evidence type="ECO:0000313" key="1">
    <source>
        <dbReference type="EMBL" id="CAG9788064.1"/>
    </source>
</evidence>
<gene>
    <name evidence="1" type="ORF">DIATSA_LOCUS5903</name>
</gene>